<dbReference type="InterPro" id="IPR024311">
    <property type="entry name" value="Lipocalin-like"/>
</dbReference>
<comment type="caution">
    <text evidence="3">The sequence shown here is derived from an EMBL/GenBank/DDBJ whole genome shotgun (WGS) entry which is preliminary data.</text>
</comment>
<accession>A0ABX0Q159</accession>
<proteinExistence type="predicted"/>
<feature type="signal peptide" evidence="1">
    <location>
        <begin position="1"/>
        <end position="19"/>
    </location>
</feature>
<keyword evidence="1" id="KW-0732">Signal</keyword>
<organism evidence="3 4">
    <name type="scientific">Luteibacter jiangsuensis</name>
    <dbReference type="NCBI Taxonomy" id="637577"/>
    <lineage>
        <taxon>Bacteria</taxon>
        <taxon>Pseudomonadati</taxon>
        <taxon>Pseudomonadota</taxon>
        <taxon>Gammaproteobacteria</taxon>
        <taxon>Lysobacterales</taxon>
        <taxon>Rhodanobacteraceae</taxon>
        <taxon>Luteibacter</taxon>
    </lineage>
</organism>
<name>A0ABX0Q159_9GAMM</name>
<reference evidence="3 4" key="1">
    <citation type="journal article" date="2011" name="Curr. Microbiol.">
        <title>Luteibacter jiangsuensis sp. nov.: a methamidophos-degrading bacterium isolated from a methamidophos-manufacturing factory.</title>
        <authorList>
            <person name="Wang L."/>
            <person name="Wang G.L."/>
            <person name="Li S.P."/>
            <person name="Jiang J.D."/>
        </authorList>
    </citation>
    <scope>NUCLEOTIDE SEQUENCE [LARGE SCALE GENOMIC DNA]</scope>
    <source>
        <strain evidence="3 4">CGMCC 1.10133</strain>
    </source>
</reference>
<dbReference type="Proteomes" id="UP001429601">
    <property type="component" value="Unassembled WGS sequence"/>
</dbReference>
<dbReference type="Pfam" id="PF13924">
    <property type="entry name" value="Lipocalin_5"/>
    <property type="match status" value="1"/>
</dbReference>
<evidence type="ECO:0000259" key="2">
    <source>
        <dbReference type="Pfam" id="PF13924"/>
    </source>
</evidence>
<dbReference type="EMBL" id="JAAQQR010000002">
    <property type="protein sequence ID" value="NID04256.1"/>
    <property type="molecule type" value="Genomic_DNA"/>
</dbReference>
<protein>
    <submittedName>
        <fullName evidence="3">Lipocalin-like domain-containing protein</fullName>
    </submittedName>
</protein>
<evidence type="ECO:0000313" key="3">
    <source>
        <dbReference type="EMBL" id="NID04256.1"/>
    </source>
</evidence>
<gene>
    <name evidence="3" type="ORF">HBF26_05125</name>
</gene>
<feature type="domain" description="Lipocalin-like" evidence="2">
    <location>
        <begin position="34"/>
        <end position="153"/>
    </location>
</feature>
<evidence type="ECO:0000313" key="4">
    <source>
        <dbReference type="Proteomes" id="UP001429601"/>
    </source>
</evidence>
<keyword evidence="4" id="KW-1185">Reference proteome</keyword>
<sequence>MKSLWALIAGTLACHAAIAGNAPALGHELASLAGTWTLQAADVIHADGRKESDYGAAPKGLLMIDAQGRYSLQIFRTDRQHFASSDRAKGTPEEYAAAVLGTSTHIGTVSIDPTDHTLTFRIDAASFPNQDGTVQKRAYELTGDMLSYKVAPRPNGDVPVSVWRRLPVQ</sequence>
<feature type="chain" id="PRO_5045224520" evidence="1">
    <location>
        <begin position="20"/>
        <end position="169"/>
    </location>
</feature>
<dbReference type="RefSeq" id="WP_167123748.1">
    <property type="nucleotide sequence ID" value="NZ_JAAQQR010000002.1"/>
</dbReference>
<evidence type="ECO:0000256" key="1">
    <source>
        <dbReference type="SAM" id="SignalP"/>
    </source>
</evidence>